<dbReference type="NCBIfam" id="TIGR00756">
    <property type="entry name" value="PPR"/>
    <property type="match status" value="7"/>
</dbReference>
<evidence type="ECO:0000313" key="5">
    <source>
        <dbReference type="Proteomes" id="UP000663760"/>
    </source>
</evidence>
<keyword evidence="5" id="KW-1185">Reference proteome</keyword>
<keyword evidence="2" id="KW-0677">Repeat</keyword>
<evidence type="ECO:0000313" key="4">
    <source>
        <dbReference type="EMBL" id="CAA7401283.1"/>
    </source>
</evidence>
<dbReference type="PROSITE" id="PS51375">
    <property type="entry name" value="PPR"/>
    <property type="match status" value="9"/>
</dbReference>
<feature type="repeat" description="PPR" evidence="3">
    <location>
        <begin position="416"/>
        <end position="450"/>
    </location>
</feature>
<reference evidence="4" key="1">
    <citation type="submission" date="2020-02" db="EMBL/GenBank/DDBJ databases">
        <authorList>
            <person name="Scholz U."/>
            <person name="Mascher M."/>
            <person name="Fiebig A."/>
        </authorList>
    </citation>
    <scope>NUCLEOTIDE SEQUENCE</scope>
</reference>
<feature type="repeat" description="PPR" evidence="3">
    <location>
        <begin position="207"/>
        <end position="237"/>
    </location>
</feature>
<feature type="repeat" description="PPR" evidence="3">
    <location>
        <begin position="346"/>
        <end position="380"/>
    </location>
</feature>
<dbReference type="InterPro" id="IPR011990">
    <property type="entry name" value="TPR-like_helical_dom_sf"/>
</dbReference>
<evidence type="ECO:0000256" key="2">
    <source>
        <dbReference type="ARBA" id="ARBA00022737"/>
    </source>
</evidence>
<dbReference type="InterPro" id="IPR002885">
    <property type="entry name" value="PPR_rpt"/>
</dbReference>
<evidence type="ECO:0000256" key="1">
    <source>
        <dbReference type="ARBA" id="ARBA00007626"/>
    </source>
</evidence>
<feature type="repeat" description="PPR" evidence="3">
    <location>
        <begin position="239"/>
        <end position="274"/>
    </location>
</feature>
<dbReference type="EMBL" id="LR746272">
    <property type="protein sequence ID" value="CAA7401283.1"/>
    <property type="molecule type" value="Genomic_DNA"/>
</dbReference>
<dbReference type="Pfam" id="PF01535">
    <property type="entry name" value="PPR"/>
    <property type="match status" value="2"/>
</dbReference>
<dbReference type="OrthoDB" id="780108at2759"/>
<dbReference type="Pfam" id="PF13041">
    <property type="entry name" value="PPR_2"/>
    <property type="match status" value="3"/>
</dbReference>
<sequence>MRVSAAIRTLVPADGAAPSRLPSVTCSILSTLQTLPPPERPSGVRVKDLCALFPPPPSTLDPFAAHLSAGLVMEVISSPQCQKNPLPALQFFRWAAARFSPTAACYAAVVDLLLSHQLFSAAESLLSAVAASSAWPTHHDFLAAKFIARFGDLGDIRGAIDWFQRRRGSLGRYSHGAILRVLVRANRVQLARAVFDQIVEDGRVEPDVTACTTLIRGYCKLGLLAEAEEIFQAMSCRPNLVTYNTLIDGYCRKGMMGSARSTVDLMLQREDCSPDAVTFTILISGFSRLGEPAKARSCLEEMVRRWNLQPNLQTYNAVISGLCAAGDVKAASDMMARMRLDAIKTDVITHTCLVKGLCAAGRPDEGAEHLREIALKGTELDSMAYGPVVKEYCRVGRLGDAMGALDEMRSRNIAPHVSLFNALLAALAENGELGKAAWLLREMPRRGCRPNFLSYSFVIAGLCRRPGRMGEVEELVAALRRAGHRPDAGMYGAVMDGLCSEGELAMAATVFREAVAEGLAVREAAFEGLVKGICSLGGQAQARKLFDEMRTQLPKLQTGAYRRILESHLHR</sequence>
<accession>A0A7I8KTW1</accession>
<comment type="similarity">
    <text evidence="1">Belongs to the PPR family. P subfamily.</text>
</comment>
<dbReference type="Gene3D" id="1.25.40.10">
    <property type="entry name" value="Tetratricopeptide repeat domain"/>
    <property type="match status" value="4"/>
</dbReference>
<proteinExistence type="inferred from homology"/>
<dbReference type="Pfam" id="PF12854">
    <property type="entry name" value="PPR_1"/>
    <property type="match status" value="1"/>
</dbReference>
<feature type="repeat" description="PPR" evidence="3">
    <location>
        <begin position="381"/>
        <end position="415"/>
    </location>
</feature>
<dbReference type="AlphaFoldDB" id="A0A7I8KTW1"/>
<dbReference type="Proteomes" id="UP000663760">
    <property type="component" value="Chromosome 9"/>
</dbReference>
<feature type="repeat" description="PPR" evidence="3">
    <location>
        <begin position="451"/>
        <end position="486"/>
    </location>
</feature>
<feature type="repeat" description="PPR" evidence="3">
    <location>
        <begin position="311"/>
        <end position="345"/>
    </location>
</feature>
<evidence type="ECO:0000256" key="3">
    <source>
        <dbReference type="PROSITE-ProRule" id="PRU00708"/>
    </source>
</evidence>
<dbReference type="PANTHER" id="PTHR47941">
    <property type="entry name" value="PENTATRICOPEPTIDE REPEAT-CONTAINING PROTEIN 3, MITOCHONDRIAL"/>
    <property type="match status" value="1"/>
</dbReference>
<protein>
    <submittedName>
        <fullName evidence="4">Uncharacterized protein</fullName>
    </submittedName>
</protein>
<feature type="repeat" description="PPR" evidence="3">
    <location>
        <begin position="487"/>
        <end position="521"/>
    </location>
</feature>
<feature type="repeat" description="PPR" evidence="3">
    <location>
        <begin position="275"/>
        <end position="305"/>
    </location>
</feature>
<gene>
    <name evidence="4" type="ORF">SI8410_09011961</name>
</gene>
<name>A0A7I8KTW1_SPIIN</name>
<organism evidence="4 5">
    <name type="scientific">Spirodela intermedia</name>
    <name type="common">Intermediate duckweed</name>
    <dbReference type="NCBI Taxonomy" id="51605"/>
    <lineage>
        <taxon>Eukaryota</taxon>
        <taxon>Viridiplantae</taxon>
        <taxon>Streptophyta</taxon>
        <taxon>Embryophyta</taxon>
        <taxon>Tracheophyta</taxon>
        <taxon>Spermatophyta</taxon>
        <taxon>Magnoliopsida</taxon>
        <taxon>Liliopsida</taxon>
        <taxon>Araceae</taxon>
        <taxon>Lemnoideae</taxon>
        <taxon>Spirodela</taxon>
    </lineage>
</organism>